<evidence type="ECO:0000313" key="3">
    <source>
        <dbReference type="Proteomes" id="UP001501102"/>
    </source>
</evidence>
<protein>
    <recommendedName>
        <fullName evidence="4">Integrase</fullName>
    </recommendedName>
</protein>
<dbReference type="Proteomes" id="UP001501102">
    <property type="component" value="Unassembled WGS sequence"/>
</dbReference>
<evidence type="ECO:0000313" key="2">
    <source>
        <dbReference type="EMBL" id="GAA2925119.1"/>
    </source>
</evidence>
<gene>
    <name evidence="2" type="ORF">GCM10020221_21360</name>
</gene>
<reference evidence="2 3" key="1">
    <citation type="journal article" date="2019" name="Int. J. Syst. Evol. Microbiol.">
        <title>The Global Catalogue of Microorganisms (GCM) 10K type strain sequencing project: providing services to taxonomists for standard genome sequencing and annotation.</title>
        <authorList>
            <consortium name="The Broad Institute Genomics Platform"/>
            <consortium name="The Broad Institute Genome Sequencing Center for Infectious Disease"/>
            <person name="Wu L."/>
            <person name="Ma J."/>
        </authorList>
    </citation>
    <scope>NUCLEOTIDE SEQUENCE [LARGE SCALE GENOMIC DNA]</scope>
    <source>
        <strain evidence="2 3">JCM 4087</strain>
    </source>
</reference>
<evidence type="ECO:0008006" key="4">
    <source>
        <dbReference type="Google" id="ProtNLM"/>
    </source>
</evidence>
<sequence>MAVEVQGMAHDELMGLPAAVPLAVANRALSIGRTTGYGMAKRGTYPVRVLRCGRRYRVTRYDLHRYRGLAESDAAKCRVSQRSPRSASDRGWHRSRRTRRPKSASMLAVRRPRIRS</sequence>
<evidence type="ECO:0000256" key="1">
    <source>
        <dbReference type="SAM" id="MobiDB-lite"/>
    </source>
</evidence>
<comment type="caution">
    <text evidence="2">The sequence shown here is derived from an EMBL/GenBank/DDBJ whole genome shotgun (WGS) entry which is preliminary data.</text>
</comment>
<accession>A0ABN3WTK8</accession>
<dbReference type="EMBL" id="BAAAXZ010000080">
    <property type="protein sequence ID" value="GAA2925119.1"/>
    <property type="molecule type" value="Genomic_DNA"/>
</dbReference>
<feature type="region of interest" description="Disordered" evidence="1">
    <location>
        <begin position="74"/>
        <end position="116"/>
    </location>
</feature>
<proteinExistence type="predicted"/>
<feature type="compositionally biased region" description="Basic residues" evidence="1">
    <location>
        <begin position="93"/>
        <end position="102"/>
    </location>
</feature>
<keyword evidence="3" id="KW-1185">Reference proteome</keyword>
<organism evidence="2 3">
    <name type="scientific">Streptomyces thioluteus</name>
    <dbReference type="NCBI Taxonomy" id="66431"/>
    <lineage>
        <taxon>Bacteria</taxon>
        <taxon>Bacillati</taxon>
        <taxon>Actinomycetota</taxon>
        <taxon>Actinomycetes</taxon>
        <taxon>Kitasatosporales</taxon>
        <taxon>Streptomycetaceae</taxon>
        <taxon>Streptomyces</taxon>
    </lineage>
</organism>
<name>A0ABN3WTK8_STRTU</name>